<dbReference type="Proteomes" id="UP000434172">
    <property type="component" value="Unassembled WGS sequence"/>
</dbReference>
<feature type="compositionally biased region" description="Low complexity" evidence="1">
    <location>
        <begin position="258"/>
        <end position="267"/>
    </location>
</feature>
<gene>
    <name evidence="2" type="ORF">GQ607_004769</name>
</gene>
<sequence length="267" mass="28739">MDWTPDVDVTIDGTSRSGTGDIQQPTQTQQRQDGSQMCSTPPPPHSVSRSRSPRARNQTGFRSREDSAQNSGALRGGPSVQPSQGNIPPRNIPGATSAVPTVQAHASSSNDFTVPSDLPQPRPETIWRDELDASPSVPERTHGSSSENILNDDSITPQSSADDDLADPSFHASSAFEELTQNTPLEHDTQPEDPPRDSWPSWPQSRQSMPLPHPSSILLSDGQQTLSLPHEPPQTVSSIAQPQTDTGLEEDLGDFNVEPESSSSESP</sequence>
<name>A0A8H3ZQF2_9PEZI</name>
<comment type="caution">
    <text evidence="2">The sequence shown here is derived from an EMBL/GenBank/DDBJ whole genome shotgun (WGS) entry which is preliminary data.</text>
</comment>
<accession>A0A8H3ZQF2</accession>
<dbReference type="EMBL" id="WOWK01000020">
    <property type="protein sequence ID" value="KAF0327938.1"/>
    <property type="molecule type" value="Genomic_DNA"/>
</dbReference>
<feature type="compositionally biased region" description="Low complexity" evidence="1">
    <location>
        <begin position="18"/>
        <end position="36"/>
    </location>
</feature>
<reference evidence="2 3" key="1">
    <citation type="submission" date="2019-12" db="EMBL/GenBank/DDBJ databases">
        <title>A genome sequence resource for the geographically widespread anthracnose pathogen Colletotrichum asianum.</title>
        <authorList>
            <person name="Meng Y."/>
        </authorList>
    </citation>
    <scope>NUCLEOTIDE SEQUENCE [LARGE SCALE GENOMIC DNA]</scope>
    <source>
        <strain evidence="2 3">ICMP 18580</strain>
    </source>
</reference>
<feature type="compositionally biased region" description="Polar residues" evidence="1">
    <location>
        <begin position="234"/>
        <end position="246"/>
    </location>
</feature>
<organism evidence="2 3">
    <name type="scientific">Colletotrichum asianum</name>
    <dbReference type="NCBI Taxonomy" id="702518"/>
    <lineage>
        <taxon>Eukaryota</taxon>
        <taxon>Fungi</taxon>
        <taxon>Dikarya</taxon>
        <taxon>Ascomycota</taxon>
        <taxon>Pezizomycotina</taxon>
        <taxon>Sordariomycetes</taxon>
        <taxon>Hypocreomycetidae</taxon>
        <taxon>Glomerellales</taxon>
        <taxon>Glomerellaceae</taxon>
        <taxon>Colletotrichum</taxon>
        <taxon>Colletotrichum gloeosporioides species complex</taxon>
    </lineage>
</organism>
<keyword evidence="3" id="KW-1185">Reference proteome</keyword>
<feature type="compositionally biased region" description="Basic and acidic residues" evidence="1">
    <location>
        <begin position="185"/>
        <end position="196"/>
    </location>
</feature>
<feature type="region of interest" description="Disordered" evidence="1">
    <location>
        <begin position="1"/>
        <end position="267"/>
    </location>
</feature>
<feature type="compositionally biased region" description="Polar residues" evidence="1">
    <location>
        <begin position="98"/>
        <end position="113"/>
    </location>
</feature>
<dbReference type="OrthoDB" id="10677881at2759"/>
<dbReference type="AlphaFoldDB" id="A0A8H3ZQF2"/>
<evidence type="ECO:0000313" key="2">
    <source>
        <dbReference type="EMBL" id="KAF0327938.1"/>
    </source>
</evidence>
<protein>
    <submittedName>
        <fullName evidence="2">Uncharacterized protein</fullName>
    </submittedName>
</protein>
<evidence type="ECO:0000256" key="1">
    <source>
        <dbReference type="SAM" id="MobiDB-lite"/>
    </source>
</evidence>
<proteinExistence type="predicted"/>
<feature type="compositionally biased region" description="Polar residues" evidence="1">
    <location>
        <begin position="217"/>
        <end position="227"/>
    </location>
</feature>
<feature type="compositionally biased region" description="Polar residues" evidence="1">
    <location>
        <begin position="143"/>
        <end position="160"/>
    </location>
</feature>
<evidence type="ECO:0000313" key="3">
    <source>
        <dbReference type="Proteomes" id="UP000434172"/>
    </source>
</evidence>